<dbReference type="InterPro" id="IPR000085">
    <property type="entry name" value="RuvA"/>
</dbReference>
<keyword evidence="9" id="KW-0378">Hydrolase</keyword>
<dbReference type="GO" id="GO:0005737">
    <property type="term" value="C:cytoplasm"/>
    <property type="evidence" value="ECO:0007669"/>
    <property type="project" value="UniProtKB-SubCell"/>
</dbReference>
<dbReference type="Gene3D" id="2.40.50.140">
    <property type="entry name" value="Nucleic acid-binding proteins"/>
    <property type="match status" value="1"/>
</dbReference>
<dbReference type="InterPro" id="IPR036267">
    <property type="entry name" value="RuvA_C_sf"/>
</dbReference>
<protein>
    <recommendedName>
        <fullName evidence="6">Holliday junction branch migration complex subunit RuvA</fullName>
    </recommendedName>
</protein>
<dbReference type="InterPro" id="IPR013849">
    <property type="entry name" value="DNA_helicase_Holl-junc_RuvA_I"/>
</dbReference>
<evidence type="ECO:0000313" key="9">
    <source>
        <dbReference type="EMBL" id="AEB07267.1"/>
    </source>
</evidence>
<dbReference type="CDD" id="cd14332">
    <property type="entry name" value="UBA_RuvA_C"/>
    <property type="match status" value="1"/>
</dbReference>
<dbReference type="Proteomes" id="UP000006851">
    <property type="component" value="Chromosome"/>
</dbReference>
<dbReference type="KEGG" id="cgo:Corgl_1161"/>
<dbReference type="AlphaFoldDB" id="F2N884"/>
<keyword evidence="5 6" id="KW-0234">DNA repair</keyword>
<dbReference type="STRING" id="700015.Corgl_1161"/>
<dbReference type="InterPro" id="IPR011114">
    <property type="entry name" value="RuvA_C"/>
</dbReference>
<evidence type="ECO:0000256" key="3">
    <source>
        <dbReference type="ARBA" id="ARBA00023125"/>
    </source>
</evidence>
<evidence type="ECO:0000256" key="6">
    <source>
        <dbReference type="HAMAP-Rule" id="MF_00031"/>
    </source>
</evidence>
<dbReference type="GO" id="GO:0009378">
    <property type="term" value="F:four-way junction helicase activity"/>
    <property type="evidence" value="ECO:0007669"/>
    <property type="project" value="InterPro"/>
</dbReference>
<dbReference type="HOGENOM" id="CLU_087936_0_0_11"/>
<comment type="domain">
    <text evidence="6">Has three domains with a flexible linker between the domains II and III and assumes an 'L' shape. Domain III is highly mobile and contacts RuvB.</text>
</comment>
<evidence type="ECO:0000259" key="7">
    <source>
        <dbReference type="Pfam" id="PF01330"/>
    </source>
</evidence>
<dbReference type="Gene3D" id="1.10.8.10">
    <property type="entry name" value="DNA helicase RuvA subunit, C-terminal domain"/>
    <property type="match status" value="1"/>
</dbReference>
<organism evidence="9 10">
    <name type="scientific">Coriobacterium glomerans (strain ATCC 49209 / DSM 20642 / JCM 10262 / PW2)</name>
    <dbReference type="NCBI Taxonomy" id="700015"/>
    <lineage>
        <taxon>Bacteria</taxon>
        <taxon>Bacillati</taxon>
        <taxon>Actinomycetota</taxon>
        <taxon>Coriobacteriia</taxon>
        <taxon>Coriobacteriales</taxon>
        <taxon>Coriobacteriaceae</taxon>
        <taxon>Coriobacterium</taxon>
    </lineage>
</organism>
<feature type="region of interest" description="Domain I" evidence="6">
    <location>
        <begin position="1"/>
        <end position="64"/>
    </location>
</feature>
<keyword evidence="2 6" id="KW-0227">DNA damage</keyword>
<dbReference type="Pfam" id="PF14520">
    <property type="entry name" value="HHH_5"/>
    <property type="match status" value="1"/>
</dbReference>
<evidence type="ECO:0000256" key="5">
    <source>
        <dbReference type="ARBA" id="ARBA00023204"/>
    </source>
</evidence>
<dbReference type="Pfam" id="PF01330">
    <property type="entry name" value="RuvA_N"/>
    <property type="match status" value="1"/>
</dbReference>
<comment type="subunit">
    <text evidence="6">Homotetramer. Forms an RuvA(8)-RuvB(12)-Holliday junction (HJ) complex. HJ DNA is sandwiched between 2 RuvA tetramers; dsDNA enters through RuvA and exits via RuvB. An RuvB hexamer assembles on each DNA strand where it exits the tetramer. Each RuvB hexamer is contacted by two RuvA subunits (via domain III) on 2 adjacent RuvB subunits; this complex drives branch migration. In the full resolvosome a probable DNA-RuvA(4)-RuvB(12)-RuvC(2) complex forms which resolves the HJ.</text>
</comment>
<dbReference type="GO" id="GO:0005524">
    <property type="term" value="F:ATP binding"/>
    <property type="evidence" value="ECO:0007669"/>
    <property type="project" value="InterPro"/>
</dbReference>
<dbReference type="Pfam" id="PF07499">
    <property type="entry name" value="RuvA_C"/>
    <property type="match status" value="1"/>
</dbReference>
<dbReference type="GO" id="GO:0048476">
    <property type="term" value="C:Holliday junction resolvase complex"/>
    <property type="evidence" value="ECO:0007669"/>
    <property type="project" value="UniProtKB-UniRule"/>
</dbReference>
<keyword evidence="4 6" id="KW-0233">DNA recombination</keyword>
<dbReference type="NCBIfam" id="TIGR00084">
    <property type="entry name" value="ruvA"/>
    <property type="match status" value="1"/>
</dbReference>
<dbReference type="eggNOG" id="COG0632">
    <property type="taxonomic scope" value="Bacteria"/>
</dbReference>
<evidence type="ECO:0000259" key="8">
    <source>
        <dbReference type="Pfam" id="PF07499"/>
    </source>
</evidence>
<feature type="domain" description="DNA helicase Holliday junction RuvA type" evidence="7">
    <location>
        <begin position="1"/>
        <end position="62"/>
    </location>
</feature>
<evidence type="ECO:0000256" key="1">
    <source>
        <dbReference type="ARBA" id="ARBA00022490"/>
    </source>
</evidence>
<dbReference type="Gene3D" id="1.10.150.20">
    <property type="entry name" value="5' to 3' exonuclease, C-terminal subdomain"/>
    <property type="match status" value="1"/>
</dbReference>
<dbReference type="InterPro" id="IPR010994">
    <property type="entry name" value="RuvA_2-like"/>
</dbReference>
<dbReference type="RefSeq" id="WP_013709010.1">
    <property type="nucleotide sequence ID" value="NC_015389.1"/>
</dbReference>
<feature type="region of interest" description="Domain III" evidence="6">
    <location>
        <begin position="154"/>
        <end position="206"/>
    </location>
</feature>
<evidence type="ECO:0000256" key="4">
    <source>
        <dbReference type="ARBA" id="ARBA00023172"/>
    </source>
</evidence>
<comment type="function">
    <text evidence="6">The RuvA-RuvB-RuvC complex processes Holliday junction (HJ) DNA during genetic recombination and DNA repair, while the RuvA-RuvB complex plays an important role in the rescue of blocked DNA replication forks via replication fork reversal (RFR). RuvA specifically binds to HJ cruciform DNA, conferring on it an open structure. The RuvB hexamer acts as an ATP-dependent pump, pulling dsDNA into and through the RuvAB complex. HJ branch migration allows RuvC to scan DNA until it finds its consensus sequence, where it cleaves and resolves the cruciform DNA.</text>
</comment>
<dbReference type="InterPro" id="IPR012340">
    <property type="entry name" value="NA-bd_OB-fold"/>
</dbReference>
<dbReference type="OrthoDB" id="5293449at2"/>
<keyword evidence="3 6" id="KW-0238">DNA-binding</keyword>
<proteinExistence type="inferred from homology"/>
<comment type="subcellular location">
    <subcellularLocation>
        <location evidence="6">Cytoplasm</location>
    </subcellularLocation>
</comment>
<comment type="similarity">
    <text evidence="6">Belongs to the RuvA family.</text>
</comment>
<comment type="caution">
    <text evidence="6">Lacks conserved residue(s) required for the propagation of feature annotation.</text>
</comment>
<evidence type="ECO:0000313" key="10">
    <source>
        <dbReference type="Proteomes" id="UP000006851"/>
    </source>
</evidence>
<feature type="region of interest" description="Domain II" evidence="6">
    <location>
        <begin position="65"/>
        <end position="142"/>
    </location>
</feature>
<keyword evidence="10" id="KW-1185">Reference proteome</keyword>
<keyword evidence="1 6" id="KW-0963">Cytoplasm</keyword>
<dbReference type="HAMAP" id="MF_00031">
    <property type="entry name" value="DNA_HJ_migration_RuvA"/>
    <property type="match status" value="1"/>
</dbReference>
<accession>F2N884</accession>
<dbReference type="GO" id="GO:0006281">
    <property type="term" value="P:DNA repair"/>
    <property type="evidence" value="ECO:0007669"/>
    <property type="project" value="UniProtKB-UniRule"/>
</dbReference>
<feature type="domain" description="Holliday junction DNA helicase RuvA C-terminal" evidence="8">
    <location>
        <begin position="157"/>
        <end position="202"/>
    </location>
</feature>
<dbReference type="SUPFAM" id="SSF50249">
    <property type="entry name" value="Nucleic acid-binding proteins"/>
    <property type="match status" value="1"/>
</dbReference>
<dbReference type="GO" id="GO:0000400">
    <property type="term" value="F:four-way junction DNA binding"/>
    <property type="evidence" value="ECO:0007669"/>
    <property type="project" value="UniProtKB-UniRule"/>
</dbReference>
<keyword evidence="9" id="KW-0067">ATP-binding</keyword>
<evidence type="ECO:0000256" key="2">
    <source>
        <dbReference type="ARBA" id="ARBA00022763"/>
    </source>
</evidence>
<gene>
    <name evidence="6" type="primary">ruvA</name>
    <name evidence="9" type="ordered locus">Corgl_1161</name>
</gene>
<dbReference type="EMBL" id="CP002628">
    <property type="protein sequence ID" value="AEB07267.1"/>
    <property type="molecule type" value="Genomic_DNA"/>
</dbReference>
<dbReference type="SUPFAM" id="SSF46929">
    <property type="entry name" value="DNA helicase RuvA subunit, C-terminal domain"/>
    <property type="match status" value="1"/>
</dbReference>
<keyword evidence="9" id="KW-0347">Helicase</keyword>
<name>F2N884_CORGP</name>
<sequence>MISQLHGTLVDSSPTSALIDVAGVGYELGISGVTAQALPQPGSDVMLFTRLQVRQDALTLFGFATREERAMFDRLIAVSSIGARLALATLSTFTVSQIRVIVAQEDAARMAEVPGVGKKTAQRLILELKSTLEKGDLPGCADASRESGAMSPSAGSAVDDARAALLSMGFSPQEVAVALETLGDEEREMRVESVLAGALRRLGSGA</sequence>
<dbReference type="GO" id="GO:0006310">
    <property type="term" value="P:DNA recombination"/>
    <property type="evidence" value="ECO:0007669"/>
    <property type="project" value="UniProtKB-UniRule"/>
</dbReference>
<dbReference type="SUPFAM" id="SSF47781">
    <property type="entry name" value="RuvA domain 2-like"/>
    <property type="match status" value="1"/>
</dbReference>
<reference evidence="10" key="1">
    <citation type="journal article" date="2013" name="Stand. Genomic Sci.">
        <title>Complete genome sequence of Coriobacterium glomerans type strain (PW2(T)) from the midgut of Pyrrhocoris apterus L. (red soldier bug).</title>
        <authorList>
            <person name="Stackebrandt E."/>
            <person name="Zeytun A."/>
            <person name="Lapidus A."/>
            <person name="Nolan M."/>
            <person name="Lucas S."/>
            <person name="Hammon N."/>
            <person name="Deshpande S."/>
            <person name="Cheng J.F."/>
            <person name="Tapia R."/>
            <person name="Goodwin L.A."/>
            <person name="Pitluck S."/>
            <person name="Liolios K."/>
            <person name="Pagani I."/>
            <person name="Ivanova N."/>
            <person name="Mavromatis K."/>
            <person name="Mikhailova N."/>
            <person name="Huntemann M."/>
            <person name="Pati A."/>
            <person name="Chen A."/>
            <person name="Palaniappan K."/>
            <person name="Chang Y.J."/>
            <person name="Land M."/>
            <person name="Hauser L."/>
            <person name="Rohde M."/>
            <person name="Pukall R."/>
            <person name="Goker M."/>
            <person name="Detter J.C."/>
            <person name="Woyke T."/>
            <person name="Bristow J."/>
            <person name="Eisen J.A."/>
            <person name="Markowitz V."/>
            <person name="Hugenholtz P."/>
            <person name="Kyrpides N.C."/>
            <person name="Klenk H.P."/>
        </authorList>
    </citation>
    <scope>NUCLEOTIDE SEQUENCE</scope>
    <source>
        <strain evidence="10">ATCC 49209 / DSM 20642 / JCM 10262 / PW2</strain>
    </source>
</reference>
<dbReference type="GO" id="GO:0009379">
    <property type="term" value="C:Holliday junction helicase complex"/>
    <property type="evidence" value="ECO:0007669"/>
    <property type="project" value="InterPro"/>
</dbReference>
<keyword evidence="9" id="KW-0547">Nucleotide-binding</keyword>